<dbReference type="Proteomes" id="UP000231987">
    <property type="component" value="Unassembled WGS sequence"/>
</dbReference>
<dbReference type="RefSeq" id="WP_100673480.1">
    <property type="nucleotide sequence ID" value="NZ_JBKOIJ010000003.1"/>
</dbReference>
<evidence type="ECO:0000313" key="3">
    <source>
        <dbReference type="Proteomes" id="UP000231987"/>
    </source>
</evidence>
<reference evidence="2 3" key="1">
    <citation type="submission" date="2017-06" db="EMBL/GenBank/DDBJ databases">
        <title>Ensifer strains isolated from leguminous trees and herbs display diverse denitrification phenotypes with some acting as strong N2O sinks.</title>
        <authorList>
            <person name="Woliy K."/>
            <person name="Mania D."/>
            <person name="Bakken L.R."/>
            <person name="Frostegard A."/>
        </authorList>
    </citation>
    <scope>NUCLEOTIDE SEQUENCE [LARGE SCALE GENOMIC DNA]</scope>
    <source>
        <strain evidence="2 3">AC50a</strain>
    </source>
</reference>
<evidence type="ECO:0000313" key="2">
    <source>
        <dbReference type="EMBL" id="PJR13152.1"/>
    </source>
</evidence>
<dbReference type="EMBL" id="NJGD01000011">
    <property type="protein sequence ID" value="PJR13152.1"/>
    <property type="molecule type" value="Genomic_DNA"/>
</dbReference>
<name>A0A2J0YXZ6_RHIML</name>
<proteinExistence type="predicted"/>
<dbReference type="GO" id="GO:0016301">
    <property type="term" value="F:kinase activity"/>
    <property type="evidence" value="ECO:0007669"/>
    <property type="project" value="UniProtKB-KW"/>
</dbReference>
<accession>A0A2J0YXZ6</accession>
<keyword evidence="2" id="KW-0808">Transferase</keyword>
<feature type="coiled-coil region" evidence="1">
    <location>
        <begin position="14"/>
        <end position="41"/>
    </location>
</feature>
<keyword evidence="2" id="KW-0418">Kinase</keyword>
<sequence length="156" mass="17864">MPEQNKVNTSGTPLSAEDLRKQVLQREMEEMDRDRKLKTIEEQKHADFAADFLKKHVTEEEIAMVRRLVMNAVKAGKFEAMVYSFPSELCSDNGRAINSGDRDWPETLQGKAKEFFERYQTYGKPQGYKLKAMIINFPGGIPGDVGFFLNWAPDKV</sequence>
<comment type="caution">
    <text evidence="2">The sequence shown here is derived from an EMBL/GenBank/DDBJ whole genome shotgun (WGS) entry which is preliminary data.</text>
</comment>
<organism evidence="2 3">
    <name type="scientific">Rhizobium meliloti</name>
    <name type="common">Ensifer meliloti</name>
    <name type="synonym">Sinorhizobium meliloti</name>
    <dbReference type="NCBI Taxonomy" id="382"/>
    <lineage>
        <taxon>Bacteria</taxon>
        <taxon>Pseudomonadati</taxon>
        <taxon>Pseudomonadota</taxon>
        <taxon>Alphaproteobacteria</taxon>
        <taxon>Hyphomicrobiales</taxon>
        <taxon>Rhizobiaceae</taxon>
        <taxon>Sinorhizobium/Ensifer group</taxon>
        <taxon>Sinorhizobium</taxon>
    </lineage>
</organism>
<keyword evidence="1" id="KW-0175">Coiled coil</keyword>
<protein>
    <submittedName>
        <fullName evidence="2">Histidine kinase</fullName>
    </submittedName>
</protein>
<gene>
    <name evidence="2" type="ORF">CEJ86_22410</name>
</gene>
<evidence type="ECO:0000256" key="1">
    <source>
        <dbReference type="SAM" id="Coils"/>
    </source>
</evidence>
<dbReference type="AlphaFoldDB" id="A0A2J0YXZ6"/>